<protein>
    <submittedName>
        <fullName evidence="3">DUF4476 domain-containing protein</fullName>
    </submittedName>
</protein>
<evidence type="ECO:0000259" key="2">
    <source>
        <dbReference type="Pfam" id="PF14771"/>
    </source>
</evidence>
<keyword evidence="4" id="KW-1185">Reference proteome</keyword>
<dbReference type="Pfam" id="PF14771">
    <property type="entry name" value="DUF4476"/>
    <property type="match status" value="1"/>
</dbReference>
<dbReference type="Proteomes" id="UP000659388">
    <property type="component" value="Unassembled WGS sequence"/>
</dbReference>
<accession>A0A937F4G9</accession>
<keyword evidence="1" id="KW-0732">Signal</keyword>
<dbReference type="AlphaFoldDB" id="A0A937F4G9"/>
<sequence length="220" mass="25233">MKKVALLIVFTAFIAGSALAEKAAATFRTDKGEKIQVIINNKVINHQPKSIVKVQGGGGLLNVQIKVYNSHNTLTLRDRLDIKPGFKSDFVIIKTGREAQIQKSSIKRIYDNHYRRPEELYNKKYYALISEGSMNTLLDRLEYAHNDQDRLLTARNNIGDNKITTYDLGQILTALDEEESKLKFAKWAYKRTVDQNNYTDIHAAFQFRTSIIELDRFIYG</sequence>
<evidence type="ECO:0000313" key="4">
    <source>
        <dbReference type="Proteomes" id="UP000659388"/>
    </source>
</evidence>
<feature type="chain" id="PRO_5038049158" evidence="1">
    <location>
        <begin position="21"/>
        <end position="220"/>
    </location>
</feature>
<proteinExistence type="predicted"/>
<evidence type="ECO:0000313" key="3">
    <source>
        <dbReference type="EMBL" id="MBL3654712.1"/>
    </source>
</evidence>
<feature type="signal peptide" evidence="1">
    <location>
        <begin position="1"/>
        <end position="20"/>
    </location>
</feature>
<dbReference type="InterPro" id="IPR028011">
    <property type="entry name" value="DUF4476"/>
</dbReference>
<gene>
    <name evidence="3" type="ORF">JL102_01120</name>
</gene>
<feature type="domain" description="DUF4476" evidence="2">
    <location>
        <begin position="129"/>
        <end position="218"/>
    </location>
</feature>
<evidence type="ECO:0000256" key="1">
    <source>
        <dbReference type="SAM" id="SignalP"/>
    </source>
</evidence>
<organism evidence="3 4">
    <name type="scientific">Fulvivirga sediminis</name>
    <dbReference type="NCBI Taxonomy" id="2803949"/>
    <lineage>
        <taxon>Bacteria</taxon>
        <taxon>Pseudomonadati</taxon>
        <taxon>Bacteroidota</taxon>
        <taxon>Cytophagia</taxon>
        <taxon>Cytophagales</taxon>
        <taxon>Fulvivirgaceae</taxon>
        <taxon>Fulvivirga</taxon>
    </lineage>
</organism>
<comment type="caution">
    <text evidence="3">The sequence shown here is derived from an EMBL/GenBank/DDBJ whole genome shotgun (WGS) entry which is preliminary data.</text>
</comment>
<dbReference type="RefSeq" id="WP_202241775.1">
    <property type="nucleotide sequence ID" value="NZ_JAESIY010000001.1"/>
</dbReference>
<name>A0A937F4G9_9BACT</name>
<reference evidence="3" key="1">
    <citation type="submission" date="2021-01" db="EMBL/GenBank/DDBJ databases">
        <title>Fulvivirga kasyanovii gen. nov., sp nov., a novel member of the phylum Bacteroidetes isolated from seawater in a mussel farm.</title>
        <authorList>
            <person name="Zhao L.-H."/>
            <person name="Wang Z.-J."/>
        </authorList>
    </citation>
    <scope>NUCLEOTIDE SEQUENCE</scope>
    <source>
        <strain evidence="3">2943</strain>
    </source>
</reference>
<dbReference type="EMBL" id="JAESIY010000001">
    <property type="protein sequence ID" value="MBL3654712.1"/>
    <property type="molecule type" value="Genomic_DNA"/>
</dbReference>